<keyword evidence="2" id="KW-0808">Transferase</keyword>
<evidence type="ECO:0000313" key="5">
    <source>
        <dbReference type="Proteomes" id="UP000641454"/>
    </source>
</evidence>
<protein>
    <submittedName>
        <fullName evidence="4">Class I SAM-dependent methyltransferase</fullName>
    </submittedName>
</protein>
<dbReference type="Gene3D" id="3.40.50.150">
    <property type="entry name" value="Vaccinia Virus protein VP39"/>
    <property type="match status" value="1"/>
</dbReference>
<dbReference type="Proteomes" id="UP000641454">
    <property type="component" value="Unassembled WGS sequence"/>
</dbReference>
<keyword evidence="1 4" id="KW-0489">Methyltransferase</keyword>
<dbReference type="GO" id="GO:0008168">
    <property type="term" value="F:methyltransferase activity"/>
    <property type="evidence" value="ECO:0007669"/>
    <property type="project" value="UniProtKB-KW"/>
</dbReference>
<organism evidence="4 5">
    <name type="scientific">Flavobacterium muglaense</name>
    <dbReference type="NCBI Taxonomy" id="2764716"/>
    <lineage>
        <taxon>Bacteria</taxon>
        <taxon>Pseudomonadati</taxon>
        <taxon>Bacteroidota</taxon>
        <taxon>Flavobacteriia</taxon>
        <taxon>Flavobacteriales</taxon>
        <taxon>Flavobacteriaceae</taxon>
        <taxon>Flavobacterium</taxon>
    </lineage>
</organism>
<dbReference type="SUPFAM" id="SSF53335">
    <property type="entry name" value="S-adenosyl-L-methionine-dependent methyltransferases"/>
    <property type="match status" value="1"/>
</dbReference>
<dbReference type="CDD" id="cd02440">
    <property type="entry name" value="AdoMet_MTases"/>
    <property type="match status" value="1"/>
</dbReference>
<feature type="domain" description="Methyltransferase" evidence="3">
    <location>
        <begin position="42"/>
        <end position="131"/>
    </location>
</feature>
<dbReference type="InterPro" id="IPR041698">
    <property type="entry name" value="Methyltransf_25"/>
</dbReference>
<comment type="caution">
    <text evidence="4">The sequence shown here is derived from an EMBL/GenBank/DDBJ whole genome shotgun (WGS) entry which is preliminary data.</text>
</comment>
<dbReference type="PANTHER" id="PTHR43861">
    <property type="entry name" value="TRANS-ACONITATE 2-METHYLTRANSFERASE-RELATED"/>
    <property type="match status" value="1"/>
</dbReference>
<dbReference type="Pfam" id="PF13649">
    <property type="entry name" value="Methyltransf_25"/>
    <property type="match status" value="1"/>
</dbReference>
<reference evidence="4 5" key="1">
    <citation type="submission" date="2020-08" db="EMBL/GenBank/DDBJ databases">
        <title>Description of novel Flavobacterium F-392 isolate.</title>
        <authorList>
            <person name="Saticioglu I.B."/>
            <person name="Duman M."/>
            <person name="Altun S."/>
        </authorList>
    </citation>
    <scope>NUCLEOTIDE SEQUENCE [LARGE SCALE GENOMIC DNA]</scope>
    <source>
        <strain evidence="4 5">F-392</strain>
    </source>
</reference>
<dbReference type="EMBL" id="JACRUL010000078">
    <property type="protein sequence ID" value="MBC5846160.1"/>
    <property type="molecule type" value="Genomic_DNA"/>
</dbReference>
<name>A0A923SH15_9FLAO</name>
<evidence type="ECO:0000256" key="1">
    <source>
        <dbReference type="ARBA" id="ARBA00022603"/>
    </source>
</evidence>
<gene>
    <name evidence="4" type="ORF">H8R25_17215</name>
</gene>
<proteinExistence type="predicted"/>
<sequence length="249" mass="29229">MATLYNEKMAAIYDAMYQTFVDYDEEYTFYNNLLAANNCKTVLEIGSGTGNLAKRFSAHQMDYIGLDYSKSMIKIAQERNTTCPFIHGDMRDFNLDKKVDAIIITGRSTSYLTTNDDINETLNCLWNNLKKEAIIIFDFIDANRFIPFITHNKAIIHQAQYENVNYLRESNWETTDMENFMLEWNAKYYTIQNDEKELISNDFSTVRVFTLNEIQLFLYLNNFEITQTIDRKTYAYDTYVIVAKKKAKP</sequence>
<evidence type="ECO:0000259" key="3">
    <source>
        <dbReference type="Pfam" id="PF13649"/>
    </source>
</evidence>
<evidence type="ECO:0000313" key="4">
    <source>
        <dbReference type="EMBL" id="MBC5846160.1"/>
    </source>
</evidence>
<dbReference type="InterPro" id="IPR029063">
    <property type="entry name" value="SAM-dependent_MTases_sf"/>
</dbReference>
<dbReference type="AlphaFoldDB" id="A0A923SH15"/>
<dbReference type="GO" id="GO:0032259">
    <property type="term" value="P:methylation"/>
    <property type="evidence" value="ECO:0007669"/>
    <property type="project" value="UniProtKB-KW"/>
</dbReference>
<dbReference type="RefSeq" id="WP_187021536.1">
    <property type="nucleotide sequence ID" value="NZ_JACRUK010000077.1"/>
</dbReference>
<evidence type="ECO:0000256" key="2">
    <source>
        <dbReference type="ARBA" id="ARBA00022679"/>
    </source>
</evidence>
<dbReference type="Gene3D" id="2.20.130.10">
    <property type="entry name" value="CAC2371-like domains"/>
    <property type="match status" value="1"/>
</dbReference>
<accession>A0A923SH15</accession>
<keyword evidence="5" id="KW-1185">Reference proteome</keyword>
<dbReference type="PANTHER" id="PTHR43861:SF1">
    <property type="entry name" value="TRANS-ACONITATE 2-METHYLTRANSFERASE"/>
    <property type="match status" value="1"/>
</dbReference>